<sequence length="136" mass="15107">MTSTAPTTTPSQTKRTTSPSIPSPHHLTTSKTLPIHPRSPSPSATHSKTTQSSTIHPHSSKIEVSIPDGRRNSLGEPLHSPLETWTPNLLKRNQSWNHQDLKRLHVEEVLKKEEWRNDEGMGGYSFEEDGEGEGGK</sequence>
<evidence type="ECO:0000313" key="3">
    <source>
        <dbReference type="Proteomes" id="UP000326757"/>
    </source>
</evidence>
<gene>
    <name evidence="2" type="ORF">EYC80_008104</name>
</gene>
<dbReference type="EMBL" id="VIGI01000013">
    <property type="protein sequence ID" value="KAB8292367.1"/>
    <property type="molecule type" value="Genomic_DNA"/>
</dbReference>
<feature type="region of interest" description="Disordered" evidence="1">
    <location>
        <begin position="112"/>
        <end position="136"/>
    </location>
</feature>
<evidence type="ECO:0000313" key="2">
    <source>
        <dbReference type="EMBL" id="KAB8292367.1"/>
    </source>
</evidence>
<feature type="compositionally biased region" description="Polar residues" evidence="1">
    <location>
        <begin position="41"/>
        <end position="57"/>
    </location>
</feature>
<accession>A0A5N6JUT1</accession>
<dbReference type="OrthoDB" id="5425892at2759"/>
<comment type="caution">
    <text evidence="2">The sequence shown here is derived from an EMBL/GenBank/DDBJ whole genome shotgun (WGS) entry which is preliminary data.</text>
</comment>
<feature type="region of interest" description="Disordered" evidence="1">
    <location>
        <begin position="1"/>
        <end position="86"/>
    </location>
</feature>
<reference evidence="2 3" key="1">
    <citation type="submission" date="2019-06" db="EMBL/GenBank/DDBJ databases">
        <title>Genome Sequence of the Brown Rot Fungal Pathogen Monilinia laxa.</title>
        <authorList>
            <person name="De Miccolis Angelini R.M."/>
            <person name="Landi L."/>
            <person name="Abate D."/>
            <person name="Pollastro S."/>
            <person name="Romanazzi G."/>
            <person name="Faretra F."/>
        </authorList>
    </citation>
    <scope>NUCLEOTIDE SEQUENCE [LARGE SCALE GENOMIC DNA]</scope>
    <source>
        <strain evidence="2 3">Mlax316</strain>
    </source>
</reference>
<protein>
    <submittedName>
        <fullName evidence="2">Uncharacterized protein</fullName>
    </submittedName>
</protein>
<organism evidence="2 3">
    <name type="scientific">Monilinia laxa</name>
    <name type="common">Brown rot fungus</name>
    <name type="synonym">Sclerotinia laxa</name>
    <dbReference type="NCBI Taxonomy" id="61186"/>
    <lineage>
        <taxon>Eukaryota</taxon>
        <taxon>Fungi</taxon>
        <taxon>Dikarya</taxon>
        <taxon>Ascomycota</taxon>
        <taxon>Pezizomycotina</taxon>
        <taxon>Leotiomycetes</taxon>
        <taxon>Helotiales</taxon>
        <taxon>Sclerotiniaceae</taxon>
        <taxon>Monilinia</taxon>
    </lineage>
</organism>
<dbReference type="AlphaFoldDB" id="A0A5N6JUT1"/>
<proteinExistence type="predicted"/>
<dbReference type="Proteomes" id="UP000326757">
    <property type="component" value="Unassembled WGS sequence"/>
</dbReference>
<feature type="compositionally biased region" description="Acidic residues" evidence="1">
    <location>
        <begin position="126"/>
        <end position="136"/>
    </location>
</feature>
<keyword evidence="3" id="KW-1185">Reference proteome</keyword>
<feature type="compositionally biased region" description="Low complexity" evidence="1">
    <location>
        <begin position="1"/>
        <end position="20"/>
    </location>
</feature>
<evidence type="ECO:0000256" key="1">
    <source>
        <dbReference type="SAM" id="MobiDB-lite"/>
    </source>
</evidence>
<name>A0A5N6JUT1_MONLA</name>